<name>A0A4R4NE30_9ACTN</name>
<feature type="DNA-binding region" description="H-T-H motif" evidence="4">
    <location>
        <begin position="48"/>
        <end position="67"/>
    </location>
</feature>
<reference evidence="7 8" key="1">
    <citation type="submission" date="2019-02" db="EMBL/GenBank/DDBJ databases">
        <title>Draft genome sequences of novel Actinobacteria.</title>
        <authorList>
            <person name="Sahin N."/>
            <person name="Ay H."/>
            <person name="Saygin H."/>
        </authorList>
    </citation>
    <scope>NUCLEOTIDE SEQUENCE [LARGE SCALE GENOMIC DNA]</scope>
    <source>
        <strain evidence="7 8">KC201</strain>
    </source>
</reference>
<dbReference type="OrthoDB" id="3192968at2"/>
<dbReference type="Pfam" id="PF00440">
    <property type="entry name" value="TetR_N"/>
    <property type="match status" value="1"/>
</dbReference>
<sequence>MEASPPCRREDEPMSDSAPRLRADARRNREQVITAARQVFVEQGADASLEEVARRAGVGIATLYRRFPDRGALIRAVVLDNMELVTEEFERANALEPDAWSAIVRLLRFIVRHHIGALVLLLLPGVHADQATRQQVAAARQRILGRLRPLVRAAQREGGLRTDITVTDLALGLVKLARPVPMLSAERNSSATERQLELFIDALRASSVEGSGLPGRPPARAELDGGLGLPL</sequence>
<feature type="region of interest" description="Disordered" evidence="5">
    <location>
        <begin position="209"/>
        <end position="231"/>
    </location>
</feature>
<dbReference type="SUPFAM" id="SSF46689">
    <property type="entry name" value="Homeodomain-like"/>
    <property type="match status" value="1"/>
</dbReference>
<dbReference type="EMBL" id="SMJZ01000043">
    <property type="protein sequence ID" value="TDC07235.1"/>
    <property type="molecule type" value="Genomic_DNA"/>
</dbReference>
<dbReference type="Gene3D" id="1.10.357.10">
    <property type="entry name" value="Tetracycline Repressor, domain 2"/>
    <property type="match status" value="1"/>
</dbReference>
<dbReference type="PROSITE" id="PS50977">
    <property type="entry name" value="HTH_TETR_2"/>
    <property type="match status" value="1"/>
</dbReference>
<evidence type="ECO:0000313" key="8">
    <source>
        <dbReference type="Proteomes" id="UP000295157"/>
    </source>
</evidence>
<protein>
    <submittedName>
        <fullName evidence="7">TetR/AcrR family transcriptional regulator</fullName>
    </submittedName>
</protein>
<dbReference type="PANTHER" id="PTHR30055:SF234">
    <property type="entry name" value="HTH-TYPE TRANSCRIPTIONAL REGULATOR BETI"/>
    <property type="match status" value="1"/>
</dbReference>
<dbReference type="PANTHER" id="PTHR30055">
    <property type="entry name" value="HTH-TYPE TRANSCRIPTIONAL REGULATOR RUTR"/>
    <property type="match status" value="1"/>
</dbReference>
<dbReference type="InterPro" id="IPR036271">
    <property type="entry name" value="Tet_transcr_reg_TetR-rel_C_sf"/>
</dbReference>
<proteinExistence type="predicted"/>
<dbReference type="GO" id="GO:0000976">
    <property type="term" value="F:transcription cis-regulatory region binding"/>
    <property type="evidence" value="ECO:0007669"/>
    <property type="project" value="TreeGrafter"/>
</dbReference>
<keyword evidence="3" id="KW-0804">Transcription</keyword>
<dbReference type="Proteomes" id="UP000295157">
    <property type="component" value="Unassembled WGS sequence"/>
</dbReference>
<dbReference type="InterPro" id="IPR050109">
    <property type="entry name" value="HTH-type_TetR-like_transc_reg"/>
</dbReference>
<evidence type="ECO:0000256" key="4">
    <source>
        <dbReference type="PROSITE-ProRule" id="PRU00335"/>
    </source>
</evidence>
<dbReference type="AlphaFoldDB" id="A0A4R4NE30"/>
<evidence type="ECO:0000256" key="1">
    <source>
        <dbReference type="ARBA" id="ARBA00023015"/>
    </source>
</evidence>
<evidence type="ECO:0000256" key="2">
    <source>
        <dbReference type="ARBA" id="ARBA00023125"/>
    </source>
</evidence>
<dbReference type="PRINTS" id="PR00455">
    <property type="entry name" value="HTHTETR"/>
</dbReference>
<dbReference type="InterPro" id="IPR009057">
    <property type="entry name" value="Homeodomain-like_sf"/>
</dbReference>
<accession>A0A4R4NE30</accession>
<dbReference type="SUPFAM" id="SSF48498">
    <property type="entry name" value="Tetracyclin repressor-like, C-terminal domain"/>
    <property type="match status" value="1"/>
</dbReference>
<evidence type="ECO:0000313" key="7">
    <source>
        <dbReference type="EMBL" id="TDC07235.1"/>
    </source>
</evidence>
<evidence type="ECO:0000256" key="3">
    <source>
        <dbReference type="ARBA" id="ARBA00023163"/>
    </source>
</evidence>
<dbReference type="GO" id="GO:0003700">
    <property type="term" value="F:DNA-binding transcription factor activity"/>
    <property type="evidence" value="ECO:0007669"/>
    <property type="project" value="TreeGrafter"/>
</dbReference>
<keyword evidence="2 4" id="KW-0238">DNA-binding</keyword>
<comment type="caution">
    <text evidence="7">The sequence shown here is derived from an EMBL/GenBank/DDBJ whole genome shotgun (WGS) entry which is preliminary data.</text>
</comment>
<organism evidence="7 8">
    <name type="scientific">Nonomuraea longispora</name>
    <dbReference type="NCBI Taxonomy" id="1848320"/>
    <lineage>
        <taxon>Bacteria</taxon>
        <taxon>Bacillati</taxon>
        <taxon>Actinomycetota</taxon>
        <taxon>Actinomycetes</taxon>
        <taxon>Streptosporangiales</taxon>
        <taxon>Streptosporangiaceae</taxon>
        <taxon>Nonomuraea</taxon>
    </lineage>
</organism>
<evidence type="ECO:0000259" key="6">
    <source>
        <dbReference type="PROSITE" id="PS50977"/>
    </source>
</evidence>
<keyword evidence="8" id="KW-1185">Reference proteome</keyword>
<feature type="region of interest" description="Disordered" evidence="5">
    <location>
        <begin position="1"/>
        <end position="23"/>
    </location>
</feature>
<dbReference type="InterPro" id="IPR049445">
    <property type="entry name" value="TetR_SbtR-like_C"/>
</dbReference>
<gene>
    <name evidence="7" type="ORF">E1267_14145</name>
</gene>
<keyword evidence="1" id="KW-0805">Transcription regulation</keyword>
<feature type="domain" description="HTH tetR-type" evidence="6">
    <location>
        <begin position="26"/>
        <end position="85"/>
    </location>
</feature>
<evidence type="ECO:0000256" key="5">
    <source>
        <dbReference type="SAM" id="MobiDB-lite"/>
    </source>
</evidence>
<dbReference type="InterPro" id="IPR001647">
    <property type="entry name" value="HTH_TetR"/>
</dbReference>
<dbReference type="Pfam" id="PF21597">
    <property type="entry name" value="TetR_C_43"/>
    <property type="match status" value="1"/>
</dbReference>